<evidence type="ECO:0000313" key="12">
    <source>
        <dbReference type="Proteomes" id="UP001152797"/>
    </source>
</evidence>
<evidence type="ECO:0000256" key="6">
    <source>
        <dbReference type="ARBA" id="ARBA00023315"/>
    </source>
</evidence>
<dbReference type="InterPro" id="IPR039859">
    <property type="entry name" value="PFA4/ZDH16/20/ERF2-like"/>
</dbReference>
<keyword evidence="4 7" id="KW-1133">Transmembrane helix</keyword>
<dbReference type="PANTHER" id="PTHR12246">
    <property type="entry name" value="PALMITOYLTRANSFERASE ZDHHC16"/>
    <property type="match status" value="1"/>
</dbReference>
<evidence type="ECO:0000256" key="1">
    <source>
        <dbReference type="ARBA" id="ARBA00004141"/>
    </source>
</evidence>
<feature type="transmembrane region" description="Helical" evidence="7">
    <location>
        <begin position="200"/>
        <end position="225"/>
    </location>
</feature>
<comment type="catalytic activity">
    <reaction evidence="7">
        <text>L-cysteinyl-[protein] + hexadecanoyl-CoA = S-hexadecanoyl-L-cysteinyl-[protein] + CoA</text>
        <dbReference type="Rhea" id="RHEA:36683"/>
        <dbReference type="Rhea" id="RHEA-COMP:10131"/>
        <dbReference type="Rhea" id="RHEA-COMP:11032"/>
        <dbReference type="ChEBI" id="CHEBI:29950"/>
        <dbReference type="ChEBI" id="CHEBI:57287"/>
        <dbReference type="ChEBI" id="CHEBI:57379"/>
        <dbReference type="ChEBI" id="CHEBI:74151"/>
        <dbReference type="EC" id="2.3.1.225"/>
    </reaction>
</comment>
<reference evidence="10" key="1">
    <citation type="submission" date="2022-10" db="EMBL/GenBank/DDBJ databases">
        <authorList>
            <person name="Chen Y."/>
            <person name="Dougan E. K."/>
            <person name="Chan C."/>
            <person name="Rhodes N."/>
            <person name="Thang M."/>
        </authorList>
    </citation>
    <scope>NUCLEOTIDE SEQUENCE</scope>
</reference>
<feature type="domain" description="Palmitoyltransferase DHHC" evidence="9">
    <location>
        <begin position="152"/>
        <end position="273"/>
    </location>
</feature>
<dbReference type="EMBL" id="CAMXCT010006579">
    <property type="protein sequence ID" value="CAI4016358.1"/>
    <property type="molecule type" value="Genomic_DNA"/>
</dbReference>
<evidence type="ECO:0000256" key="5">
    <source>
        <dbReference type="ARBA" id="ARBA00023136"/>
    </source>
</evidence>
<gene>
    <name evidence="10" type="ORF">C1SCF055_LOCUS41109</name>
</gene>
<comment type="subcellular location">
    <subcellularLocation>
        <location evidence="1">Membrane</location>
        <topology evidence="1">Multi-pass membrane protein</topology>
    </subcellularLocation>
</comment>
<keyword evidence="12" id="KW-1185">Reference proteome</keyword>
<keyword evidence="6 7" id="KW-0012">Acyltransferase</keyword>
<comment type="similarity">
    <text evidence="7">Belongs to the DHHC palmitoyltransferase family.</text>
</comment>
<dbReference type="GO" id="GO:0019706">
    <property type="term" value="F:protein-cysteine S-palmitoyltransferase activity"/>
    <property type="evidence" value="ECO:0007669"/>
    <property type="project" value="UniProtKB-EC"/>
</dbReference>
<evidence type="ECO:0000313" key="11">
    <source>
        <dbReference type="EMBL" id="CAL4803670.1"/>
    </source>
</evidence>
<feature type="transmembrane region" description="Helical" evidence="7">
    <location>
        <begin position="237"/>
        <end position="260"/>
    </location>
</feature>
<dbReference type="EMBL" id="CAMXCT020006579">
    <property type="protein sequence ID" value="CAL1169733.1"/>
    <property type="molecule type" value="Genomic_DNA"/>
</dbReference>
<feature type="transmembrane region" description="Helical" evidence="7">
    <location>
        <begin position="63"/>
        <end position="84"/>
    </location>
</feature>
<evidence type="ECO:0000313" key="10">
    <source>
        <dbReference type="EMBL" id="CAI4016358.1"/>
    </source>
</evidence>
<dbReference type="AlphaFoldDB" id="A0A9P1DUK9"/>
<comment type="domain">
    <text evidence="7">The DHHC domain is required for palmitoyltransferase activity.</text>
</comment>
<protein>
    <recommendedName>
        <fullName evidence="7">Palmitoyltransferase</fullName>
        <ecNumber evidence="7">2.3.1.225</ecNumber>
    </recommendedName>
</protein>
<dbReference type="GO" id="GO:0016020">
    <property type="term" value="C:membrane"/>
    <property type="evidence" value="ECO:0007669"/>
    <property type="project" value="UniProtKB-SubCell"/>
</dbReference>
<dbReference type="PROSITE" id="PS50216">
    <property type="entry name" value="DHHC"/>
    <property type="match status" value="1"/>
</dbReference>
<feature type="region of interest" description="Disordered" evidence="8">
    <location>
        <begin position="374"/>
        <end position="401"/>
    </location>
</feature>
<evidence type="ECO:0000256" key="7">
    <source>
        <dbReference type="RuleBase" id="RU079119"/>
    </source>
</evidence>
<keyword evidence="5 7" id="KW-0472">Membrane</keyword>
<organism evidence="10">
    <name type="scientific">Cladocopium goreaui</name>
    <dbReference type="NCBI Taxonomy" id="2562237"/>
    <lineage>
        <taxon>Eukaryota</taxon>
        <taxon>Sar</taxon>
        <taxon>Alveolata</taxon>
        <taxon>Dinophyceae</taxon>
        <taxon>Suessiales</taxon>
        <taxon>Symbiodiniaceae</taxon>
        <taxon>Cladocopium</taxon>
    </lineage>
</organism>
<feature type="region of interest" description="Disordered" evidence="8">
    <location>
        <begin position="464"/>
        <end position="493"/>
    </location>
</feature>
<evidence type="ECO:0000256" key="2">
    <source>
        <dbReference type="ARBA" id="ARBA00022679"/>
    </source>
</evidence>
<sequence length="493" mass="54777">MPRKFSNLETALLQHLDHLPERVEERLDEFVASALRVWYQTVGQQLEHNPFVELFQGRPLAECAPLIAVGFIMGTLYISFRLAFMPAMHLPLGSTSSVIFHSSFVLAVLSYERGVTVDPGFIPENWRKAENGRPRFELEGHRVFMYERKKKTRELRFCNKEMKFKPDRAHYCRITGRNILRMDHYCLYLANCVGYHNHKYFFLFLFYTLIATGTLDINVLSALYFHTHTAGHTFMMAQGAMCSTVIAGILGPFFSFHCWLMSHNMTTIEYCEKMRDKDESRPSEMGELRASQYDIGLLRNIQSVMGDNWMLWLLPISGPSGDGLQWGIAEQKKSEAASEATSAATSAVTSAASSAATSAASSAAAAFPADLPARADDEHGSEAAAETNASTREDPQSSTQWSAATDLWAAFSALAAQTRHCVVQNRRCPSFVAPSSVIDAGHALHEMCGDMAVYLENKARASGILQPQPQQPQPGLVQSVVPKQRPSTSSSEA</sequence>
<comment type="caution">
    <text evidence="10">The sequence shown here is derived from an EMBL/GenBank/DDBJ whole genome shotgun (WGS) entry which is preliminary data.</text>
</comment>
<proteinExistence type="inferred from homology"/>
<feature type="transmembrane region" description="Helical" evidence="7">
    <location>
        <begin position="90"/>
        <end position="111"/>
    </location>
</feature>
<keyword evidence="2 7" id="KW-0808">Transferase</keyword>
<evidence type="ECO:0000256" key="8">
    <source>
        <dbReference type="SAM" id="MobiDB-lite"/>
    </source>
</evidence>
<evidence type="ECO:0000259" key="9">
    <source>
        <dbReference type="Pfam" id="PF01529"/>
    </source>
</evidence>
<dbReference type="EMBL" id="CAMXCT030006579">
    <property type="protein sequence ID" value="CAL4803670.1"/>
    <property type="molecule type" value="Genomic_DNA"/>
</dbReference>
<reference evidence="11 12" key="2">
    <citation type="submission" date="2024-05" db="EMBL/GenBank/DDBJ databases">
        <authorList>
            <person name="Chen Y."/>
            <person name="Shah S."/>
            <person name="Dougan E. K."/>
            <person name="Thang M."/>
            <person name="Chan C."/>
        </authorList>
    </citation>
    <scope>NUCLEOTIDE SEQUENCE [LARGE SCALE GENOMIC DNA]</scope>
</reference>
<accession>A0A9P1DUK9</accession>
<dbReference type="InterPro" id="IPR001594">
    <property type="entry name" value="Palmitoyltrfase_DHHC"/>
</dbReference>
<evidence type="ECO:0000256" key="4">
    <source>
        <dbReference type="ARBA" id="ARBA00022989"/>
    </source>
</evidence>
<keyword evidence="3 7" id="KW-0812">Transmembrane</keyword>
<evidence type="ECO:0000256" key="3">
    <source>
        <dbReference type="ARBA" id="ARBA00022692"/>
    </source>
</evidence>
<name>A0A9P1DUK9_9DINO</name>
<dbReference type="Pfam" id="PF01529">
    <property type="entry name" value="DHHC"/>
    <property type="match status" value="1"/>
</dbReference>
<dbReference type="EC" id="2.3.1.225" evidence="7"/>
<dbReference type="Proteomes" id="UP001152797">
    <property type="component" value="Unassembled WGS sequence"/>
</dbReference>
<dbReference type="OrthoDB" id="331948at2759"/>